<keyword evidence="3" id="KW-0153">Cholesterol metabolism</keyword>
<evidence type="ECO:0000256" key="5">
    <source>
        <dbReference type="ARBA" id="ARBA00022827"/>
    </source>
</evidence>
<dbReference type="GO" id="GO:0016995">
    <property type="term" value="F:cholesterol oxidase activity"/>
    <property type="evidence" value="ECO:0007669"/>
    <property type="project" value="UniProtKB-EC"/>
</dbReference>
<keyword evidence="19" id="KW-1185">Reference proteome</keyword>
<evidence type="ECO:0000256" key="14">
    <source>
        <dbReference type="ARBA" id="ARBA00049744"/>
    </source>
</evidence>
<evidence type="ECO:0000313" key="18">
    <source>
        <dbReference type="EMBL" id="SUD48994.1"/>
    </source>
</evidence>
<dbReference type="InterPro" id="IPR007867">
    <property type="entry name" value="GMC_OxRtase_C"/>
</dbReference>
<evidence type="ECO:0000256" key="2">
    <source>
        <dbReference type="ARBA" id="ARBA00010790"/>
    </source>
</evidence>
<dbReference type="PANTHER" id="PTHR47470:SF1">
    <property type="entry name" value="FAD-DEPENDENT OXIDOREDUCTASE 2 FAD BINDING DOMAIN-CONTAINING PROTEIN"/>
    <property type="match status" value="1"/>
</dbReference>
<sequence length="576" mass="62762">MGDGKGFDYDVLVIGSGFGGSVTALRLTEKGYRVGVLEAGRRFADDEFARTSWRLRRFLWAPKLGCYGIQRLTLLKNTFIMAGAGVGGGSLVYANTLYEPPAAFYADRQWAHITDWRDELAPHYDQAKRMLGVTVNPATTPTDRVLREVAEEMGVGDTYRSTPVGVLFGGKGIRPGTDVPDPFFGDVGPTRRTCTHCGECMTGCRHNAKNTLVKNYLYLAEAAGAAVHPLTTVVDVRPLETGGYAVETVRTGRWVRTRRRVFTAEQVVFSAAALGTQRLLHRLRDSGSLPRISPRLGYLSRTNSEELLSVRTRRRGSDYTRGVAITSSIHPDADTHVEPVRYGKGSNALALMVTAMVGSDDGTPNWRLWLREMRRGPRDLATMHNPRRWSEEMIGLLVMQSVDNSITTYTRRGLFGRRMTTRQGEGEPNPSWIPAGHEVARRVADKIDGIPTGSMSAVAGIPMTGHFIGGCAIGDSPETGVVDPYHRLYGHPGLHVIDGSTISANLGVNPSLTITAQAERAVSLWPNRGEADPRPAPGAPYRRVRPVAPAHPVVPAAAPAALRLPIVEITGDPQRA</sequence>
<dbReference type="RefSeq" id="WP_039818781.1">
    <property type="nucleotide sequence ID" value="NZ_UGRY01000006.1"/>
</dbReference>
<keyword evidence="10" id="KW-0413">Isomerase</keyword>
<dbReference type="STRING" id="1406858.GCA_000710895_00930"/>
<reference evidence="18 19" key="1">
    <citation type="submission" date="2018-06" db="EMBL/GenBank/DDBJ databases">
        <authorList>
            <consortium name="Pathogen Informatics"/>
            <person name="Doyle S."/>
        </authorList>
    </citation>
    <scope>NUCLEOTIDE SEQUENCE [LARGE SCALE GENOMIC DNA]</scope>
    <source>
        <strain evidence="18 19">NCTC1934</strain>
    </source>
</reference>
<dbReference type="EMBL" id="UGRY01000006">
    <property type="protein sequence ID" value="SUD48994.1"/>
    <property type="molecule type" value="Genomic_DNA"/>
</dbReference>
<evidence type="ECO:0000256" key="4">
    <source>
        <dbReference type="ARBA" id="ARBA00022630"/>
    </source>
</evidence>
<evidence type="ECO:0000256" key="12">
    <source>
        <dbReference type="ARBA" id="ARBA00049645"/>
    </source>
</evidence>
<keyword evidence="5" id="KW-0274">FAD</keyword>
<dbReference type="Gene3D" id="3.50.50.60">
    <property type="entry name" value="FAD/NAD(P)-binding domain"/>
    <property type="match status" value="3"/>
</dbReference>
<evidence type="ECO:0000256" key="11">
    <source>
        <dbReference type="ARBA" id="ARBA00038856"/>
    </source>
</evidence>
<dbReference type="AlphaFoldDB" id="A0A379JKW1"/>
<protein>
    <recommendedName>
        <fullName evidence="14">Cholesterol oxidase</fullName>
        <ecNumber evidence="13">1.1.3.6</ecNumber>
        <ecNumber evidence="11">5.3.3.1</ecNumber>
    </recommendedName>
    <alternativeName>
        <fullName evidence="15">Cholesterol isomerase</fullName>
    </alternativeName>
</protein>
<keyword evidence="4" id="KW-0285">Flavoprotein</keyword>
<accession>A0A379JKW1</accession>
<dbReference type="GO" id="GO:0004769">
    <property type="term" value="F:steroid Delta-isomerase activity"/>
    <property type="evidence" value="ECO:0007669"/>
    <property type="project" value="UniProtKB-EC"/>
</dbReference>
<dbReference type="InterPro" id="IPR052542">
    <property type="entry name" value="Cholesterol_Oxidase"/>
</dbReference>
<comment type="pathway">
    <text evidence="12">Steroid metabolism; cholesterol degradation.</text>
</comment>
<evidence type="ECO:0000259" key="17">
    <source>
        <dbReference type="Pfam" id="PF05199"/>
    </source>
</evidence>
<evidence type="ECO:0000256" key="3">
    <source>
        <dbReference type="ARBA" id="ARBA00022548"/>
    </source>
</evidence>
<feature type="domain" description="Glucose-methanol-choline oxidoreductase C-terminal" evidence="17">
    <location>
        <begin position="464"/>
        <end position="518"/>
    </location>
</feature>
<keyword evidence="7" id="KW-0443">Lipid metabolism</keyword>
<evidence type="ECO:0000256" key="7">
    <source>
        <dbReference type="ARBA" id="ARBA00023098"/>
    </source>
</evidence>
<evidence type="ECO:0000256" key="8">
    <source>
        <dbReference type="ARBA" id="ARBA00023166"/>
    </source>
</evidence>
<evidence type="ECO:0000256" key="15">
    <source>
        <dbReference type="ARBA" id="ARBA00049778"/>
    </source>
</evidence>
<dbReference type="SUPFAM" id="SSF51905">
    <property type="entry name" value="FAD/NAD(P)-binding domain"/>
    <property type="match status" value="1"/>
</dbReference>
<dbReference type="OrthoDB" id="517968at2"/>
<evidence type="ECO:0000256" key="13">
    <source>
        <dbReference type="ARBA" id="ARBA00049723"/>
    </source>
</evidence>
<dbReference type="GO" id="GO:0008203">
    <property type="term" value="P:cholesterol metabolic process"/>
    <property type="evidence" value="ECO:0007669"/>
    <property type="project" value="UniProtKB-KW"/>
</dbReference>
<evidence type="ECO:0000313" key="19">
    <source>
        <dbReference type="Proteomes" id="UP000255467"/>
    </source>
</evidence>
<evidence type="ECO:0000256" key="6">
    <source>
        <dbReference type="ARBA" id="ARBA00023002"/>
    </source>
</evidence>
<keyword evidence="8" id="KW-1207">Sterol metabolism</keyword>
<proteinExistence type="inferred from homology"/>
<dbReference type="Pfam" id="PF05199">
    <property type="entry name" value="GMC_oxred_C"/>
    <property type="match status" value="1"/>
</dbReference>
<comment type="cofactor">
    <cofactor evidence="1">
        <name>FAD</name>
        <dbReference type="ChEBI" id="CHEBI:57692"/>
    </cofactor>
</comment>
<comment type="similarity">
    <text evidence="2">Belongs to the GMC oxidoreductase family.</text>
</comment>
<keyword evidence="9" id="KW-0753">Steroid metabolism</keyword>
<dbReference type="Proteomes" id="UP000255467">
    <property type="component" value="Unassembled WGS sequence"/>
</dbReference>
<evidence type="ECO:0000256" key="1">
    <source>
        <dbReference type="ARBA" id="ARBA00001974"/>
    </source>
</evidence>
<dbReference type="InterPro" id="IPR036188">
    <property type="entry name" value="FAD/NAD-bd_sf"/>
</dbReference>
<dbReference type="PANTHER" id="PTHR47470">
    <property type="entry name" value="CHOLESTEROL OXIDASE"/>
    <property type="match status" value="1"/>
</dbReference>
<evidence type="ECO:0000256" key="10">
    <source>
        <dbReference type="ARBA" id="ARBA00023235"/>
    </source>
</evidence>
<evidence type="ECO:0000259" key="16">
    <source>
        <dbReference type="Pfam" id="PF01266"/>
    </source>
</evidence>
<feature type="domain" description="FAD dependent oxidoreductase" evidence="16">
    <location>
        <begin position="10"/>
        <end position="307"/>
    </location>
</feature>
<evidence type="ECO:0000256" key="9">
    <source>
        <dbReference type="ARBA" id="ARBA00023221"/>
    </source>
</evidence>
<dbReference type="InterPro" id="IPR006076">
    <property type="entry name" value="FAD-dep_OxRdtase"/>
</dbReference>
<keyword evidence="6 18" id="KW-0560">Oxidoreductase</keyword>
<gene>
    <name evidence="18" type="primary">choD_3</name>
    <name evidence="18" type="ORF">NCTC1934_06343</name>
</gene>
<dbReference type="EC" id="5.3.3.1" evidence="11"/>
<name>A0A379JKW1_9NOCA</name>
<dbReference type="Pfam" id="PF01266">
    <property type="entry name" value="DAO"/>
    <property type="match status" value="1"/>
</dbReference>
<organism evidence="18 19">
    <name type="scientific">Nocardia otitidiscaviarum</name>
    <dbReference type="NCBI Taxonomy" id="1823"/>
    <lineage>
        <taxon>Bacteria</taxon>
        <taxon>Bacillati</taxon>
        <taxon>Actinomycetota</taxon>
        <taxon>Actinomycetes</taxon>
        <taxon>Mycobacteriales</taxon>
        <taxon>Nocardiaceae</taxon>
        <taxon>Nocardia</taxon>
    </lineage>
</organism>
<dbReference type="EC" id="1.1.3.6" evidence="13"/>